<dbReference type="STRING" id="1475481.GCA_000953855_02273"/>
<accession>A0A0K8QPT8</accession>
<proteinExistence type="predicted"/>
<dbReference type="OrthoDB" id="6058177at2"/>
<dbReference type="EMBL" id="DF970238">
    <property type="protein sequence ID" value="GAP66914.1"/>
    <property type="molecule type" value="Genomic_DNA"/>
</dbReference>
<dbReference type="AlphaFoldDB" id="A0A0K8QPT8"/>
<evidence type="ECO:0008006" key="4">
    <source>
        <dbReference type="Google" id="ProtNLM"/>
    </source>
</evidence>
<sequence>MKHFHPQPPAAEPMVDARQAASLLNLPAYYFTKPRCRASKRIPHYRVGRMVRFRMSELIAWAATLGGAHE</sequence>
<reference evidence="1" key="1">
    <citation type="submission" date="2015-03" db="EMBL/GenBank/DDBJ databases">
        <title>Draft genome sequence of Mizugakiibacter sediminis skMP5.</title>
        <authorList>
            <person name="Watanabe T."/>
            <person name="Kojima H."/>
            <person name="Fukui M."/>
        </authorList>
    </citation>
    <scope>NUCLEOTIDE SEQUENCE</scope>
    <source>
        <strain evidence="1">SkMP5</strain>
    </source>
</reference>
<reference evidence="2" key="2">
    <citation type="submission" date="2015-08" db="EMBL/GenBank/DDBJ databases">
        <title>Complete DNA Sequence of Pseudomonas syringae pv. actinidiae, the Causal Agent of Kiwifruit Canker Disease.</title>
        <authorList>
            <person name="Rikkerink E.H.A."/>
            <person name="Fineran P.C."/>
        </authorList>
    </citation>
    <scope>NUCLEOTIDE SEQUENCE</scope>
    <source>
        <strain evidence="2">SkMP5</strain>
    </source>
</reference>
<dbReference type="EMBL" id="DF952378">
    <property type="protein sequence ID" value="GAN43943.1"/>
    <property type="molecule type" value="Genomic_DNA"/>
</dbReference>
<evidence type="ECO:0000313" key="2">
    <source>
        <dbReference type="EMBL" id="GAP66914.1"/>
    </source>
</evidence>
<organism evidence="2">
    <name type="scientific">Mizugakiibacter sediminis</name>
    <dbReference type="NCBI Taxonomy" id="1475481"/>
    <lineage>
        <taxon>Bacteria</taxon>
        <taxon>Pseudomonadati</taxon>
        <taxon>Pseudomonadota</taxon>
        <taxon>Gammaproteobacteria</taxon>
        <taxon>Lysobacterales</taxon>
        <taxon>Rhodanobacteraceae</taxon>
        <taxon>Mizugakiibacter</taxon>
    </lineage>
</organism>
<gene>
    <name evidence="1" type="ORF">MBSD_0456</name>
    <name evidence="2" type="ORF">MBSD_n2229</name>
</gene>
<dbReference type="HOGENOM" id="CLU_187468_0_0_6"/>
<name>A0A0K8QPT8_9GAMM</name>
<keyword evidence="3" id="KW-1185">Reference proteome</keyword>
<evidence type="ECO:0000313" key="1">
    <source>
        <dbReference type="EMBL" id="GAN43943.1"/>
    </source>
</evidence>
<evidence type="ECO:0000313" key="3">
    <source>
        <dbReference type="Proteomes" id="UP000253740"/>
    </source>
</evidence>
<dbReference type="RefSeq" id="WP_062537478.1">
    <property type="nucleotide sequence ID" value="NZ_DF970238.1"/>
</dbReference>
<protein>
    <recommendedName>
        <fullName evidence="4">Helix-turn-helix domain-containing protein</fullName>
    </recommendedName>
</protein>
<dbReference type="Proteomes" id="UP000253740">
    <property type="component" value="Unassembled WGS sequence"/>
</dbReference>